<keyword evidence="2" id="KW-0472">Membrane</keyword>
<evidence type="ECO:0000313" key="4">
    <source>
        <dbReference type="EMBL" id="SPN96534.1"/>
    </source>
</evidence>
<feature type="chain" id="PRO_5042176588" evidence="3">
    <location>
        <begin position="26"/>
        <end position="296"/>
    </location>
</feature>
<protein>
    <submittedName>
        <fullName evidence="4">Uncharacterized protein</fullName>
    </submittedName>
</protein>
<keyword evidence="5" id="KW-1185">Reference proteome</keyword>
<evidence type="ECO:0000256" key="3">
    <source>
        <dbReference type="SAM" id="SignalP"/>
    </source>
</evidence>
<evidence type="ECO:0000256" key="1">
    <source>
        <dbReference type="SAM" id="MobiDB-lite"/>
    </source>
</evidence>
<accession>A0AAE8MQ45</accession>
<feature type="transmembrane region" description="Helical" evidence="2">
    <location>
        <begin position="220"/>
        <end position="244"/>
    </location>
</feature>
<feature type="compositionally biased region" description="Low complexity" evidence="1">
    <location>
        <begin position="166"/>
        <end position="197"/>
    </location>
</feature>
<feature type="signal peptide" evidence="3">
    <location>
        <begin position="1"/>
        <end position="25"/>
    </location>
</feature>
<gene>
    <name evidence="4" type="ORF">DNG_00060</name>
</gene>
<evidence type="ECO:0000313" key="5">
    <source>
        <dbReference type="Proteomes" id="UP001187682"/>
    </source>
</evidence>
<keyword evidence="3" id="KW-0732">Signal</keyword>
<keyword evidence="2" id="KW-0812">Transmembrane</keyword>
<feature type="region of interest" description="Disordered" evidence="1">
    <location>
        <begin position="155"/>
        <end position="197"/>
    </location>
</feature>
<evidence type="ECO:0000256" key="2">
    <source>
        <dbReference type="SAM" id="Phobius"/>
    </source>
</evidence>
<proteinExistence type="predicted"/>
<dbReference type="Proteomes" id="UP001187682">
    <property type="component" value="Unassembled WGS sequence"/>
</dbReference>
<name>A0AAE8MQ45_9PEZI</name>
<dbReference type="AlphaFoldDB" id="A0AAE8MQ45"/>
<keyword evidence="2" id="KW-1133">Transmembrane helix</keyword>
<reference evidence="4" key="1">
    <citation type="submission" date="2018-03" db="EMBL/GenBank/DDBJ databases">
        <authorList>
            <person name="Guldener U."/>
        </authorList>
    </citation>
    <scope>NUCLEOTIDE SEQUENCE</scope>
</reference>
<comment type="caution">
    <text evidence="4">The sequence shown here is derived from an EMBL/GenBank/DDBJ whole genome shotgun (WGS) entry which is preliminary data.</text>
</comment>
<sequence>MFRRDILLALHSLLLCLLCLRGVHAATCYGVDGTESDDSHQPCNPNAEFSACCATNKDVPDICLSSGLCLSQHVQFKGFIYSNGCTDKTGMAAECPHICPDNTNDWNGGEKATTWNVLQCNPGTFCCRKHTDTNNCCGDKSKVITVDIGVMRISTAATSSDDDEAPTQTTESTPTQSGDGSSTRSGSGTGATQGTNTGTTGQCGAGLSGQAECPKNNTAVVGGAVGGALGAALLAALGAIAFLLMRRPKAAEGATYPTDETWKYAAAAPVAPTPAQELTAARGPYEIEGNNQHRVY</sequence>
<dbReference type="EMBL" id="ONZQ02000001">
    <property type="protein sequence ID" value="SPN96534.1"/>
    <property type="molecule type" value="Genomic_DNA"/>
</dbReference>
<organism evidence="4 5">
    <name type="scientific">Cephalotrichum gorgonifer</name>
    <dbReference type="NCBI Taxonomy" id="2041049"/>
    <lineage>
        <taxon>Eukaryota</taxon>
        <taxon>Fungi</taxon>
        <taxon>Dikarya</taxon>
        <taxon>Ascomycota</taxon>
        <taxon>Pezizomycotina</taxon>
        <taxon>Sordariomycetes</taxon>
        <taxon>Hypocreomycetidae</taxon>
        <taxon>Microascales</taxon>
        <taxon>Microascaceae</taxon>
        <taxon>Cephalotrichum</taxon>
    </lineage>
</organism>